<keyword evidence="1" id="KW-0472">Membrane</keyword>
<gene>
    <name evidence="2" type="ORF">SY85_13800</name>
</gene>
<protein>
    <submittedName>
        <fullName evidence="2">Uncharacterized protein</fullName>
    </submittedName>
</protein>
<feature type="transmembrane region" description="Helical" evidence="1">
    <location>
        <begin position="164"/>
        <end position="182"/>
    </location>
</feature>
<dbReference type="KEGG" id="fla:SY85_13800"/>
<reference evidence="3" key="1">
    <citation type="submission" date="2015-01" db="EMBL/GenBank/DDBJ databases">
        <title>Flavisolibacter sp./LCS9/ whole genome sequencing.</title>
        <authorList>
            <person name="Kim M.K."/>
            <person name="Srinivasan S."/>
            <person name="Lee J.-J."/>
        </authorList>
    </citation>
    <scope>NUCLEOTIDE SEQUENCE [LARGE SCALE GENOMIC DNA]</scope>
    <source>
        <strain evidence="3">LCS9</strain>
    </source>
</reference>
<evidence type="ECO:0000313" key="2">
    <source>
        <dbReference type="EMBL" id="ANE51419.1"/>
    </source>
</evidence>
<evidence type="ECO:0000256" key="1">
    <source>
        <dbReference type="SAM" id="Phobius"/>
    </source>
</evidence>
<organism evidence="2 3">
    <name type="scientific">Flavisolibacter tropicus</name>
    <dbReference type="NCBI Taxonomy" id="1492898"/>
    <lineage>
        <taxon>Bacteria</taxon>
        <taxon>Pseudomonadati</taxon>
        <taxon>Bacteroidota</taxon>
        <taxon>Chitinophagia</taxon>
        <taxon>Chitinophagales</taxon>
        <taxon>Chitinophagaceae</taxon>
        <taxon>Flavisolibacter</taxon>
    </lineage>
</organism>
<reference evidence="2 3" key="2">
    <citation type="journal article" date="2016" name="Int. J. Syst. Evol. Microbiol.">
        <title>Flavisolibacter tropicus sp. nov., isolated from tropical soil.</title>
        <authorList>
            <person name="Lee J.J."/>
            <person name="Kang M.S."/>
            <person name="Kim G.S."/>
            <person name="Lee C.S."/>
            <person name="Lim S."/>
            <person name="Lee J."/>
            <person name="Roh S.H."/>
            <person name="Kang H."/>
            <person name="Ha J.M."/>
            <person name="Bae S."/>
            <person name="Jung H.Y."/>
            <person name="Kim M.K."/>
        </authorList>
    </citation>
    <scope>NUCLEOTIDE SEQUENCE [LARGE SCALE GENOMIC DNA]</scope>
    <source>
        <strain evidence="2 3">LCS9</strain>
    </source>
</reference>
<dbReference type="AlphaFoldDB" id="A0A172TWF2"/>
<keyword evidence="3" id="KW-1185">Reference proteome</keyword>
<name>A0A172TWF2_9BACT</name>
<sequence>MQPKQFRPRPNSFNEIKKKVLLRTVPIMILSMGTGIVIAHVNSTHSGEDDSNVLPFVIPILALYIFYKIYNTLGKQKVFFESYTLTVDETSITREQKGMPAITLSKWEIKTINKLENGSFVIKGQSRLDLICVPAQLEDYATAEALLNSFSPVTPKPVPLVQQYAIPILILGIGLLAAVFLLKDKILVSISGTIAAGLLVWSLYIGLRSKNIDQKSKRGALWAGVVILAIIFRIVTVWTNSNLLN</sequence>
<feature type="transmembrane region" description="Helical" evidence="1">
    <location>
        <begin position="20"/>
        <end position="41"/>
    </location>
</feature>
<keyword evidence="1" id="KW-1133">Transmembrane helix</keyword>
<dbReference type="OrthoDB" id="1355414at2"/>
<proteinExistence type="predicted"/>
<feature type="transmembrane region" description="Helical" evidence="1">
    <location>
        <begin position="188"/>
        <end position="207"/>
    </location>
</feature>
<feature type="transmembrane region" description="Helical" evidence="1">
    <location>
        <begin position="53"/>
        <end position="70"/>
    </location>
</feature>
<dbReference type="STRING" id="1492898.SY85_13800"/>
<keyword evidence="1" id="KW-0812">Transmembrane</keyword>
<dbReference type="Proteomes" id="UP000077177">
    <property type="component" value="Chromosome"/>
</dbReference>
<feature type="transmembrane region" description="Helical" evidence="1">
    <location>
        <begin position="219"/>
        <end position="239"/>
    </location>
</feature>
<dbReference type="EMBL" id="CP011390">
    <property type="protein sequence ID" value="ANE51419.1"/>
    <property type="molecule type" value="Genomic_DNA"/>
</dbReference>
<accession>A0A172TWF2</accession>
<dbReference type="RefSeq" id="WP_066405425.1">
    <property type="nucleotide sequence ID" value="NZ_CP011390.1"/>
</dbReference>
<evidence type="ECO:0000313" key="3">
    <source>
        <dbReference type="Proteomes" id="UP000077177"/>
    </source>
</evidence>